<reference evidence="3 4" key="1">
    <citation type="submission" date="2019-02" db="EMBL/GenBank/DDBJ databases">
        <title>Genome sequencing of the rare red list fungi Antrodiella citrinella (Flaviporus citrinellus).</title>
        <authorList>
            <person name="Buettner E."/>
            <person name="Kellner H."/>
        </authorList>
    </citation>
    <scope>NUCLEOTIDE SEQUENCE [LARGE SCALE GENOMIC DNA]</scope>
    <source>
        <strain evidence="3 4">DSM 108506</strain>
    </source>
</reference>
<dbReference type="EMBL" id="SGPM01000388">
    <property type="protein sequence ID" value="THH23148.1"/>
    <property type="molecule type" value="Genomic_DNA"/>
</dbReference>
<dbReference type="AlphaFoldDB" id="A0A4S4ME42"/>
<feature type="domain" description="SAP" evidence="2">
    <location>
        <begin position="247"/>
        <end position="281"/>
    </location>
</feature>
<dbReference type="GO" id="GO:0006513">
    <property type="term" value="P:protein monoubiquitination"/>
    <property type="evidence" value="ECO:0007669"/>
    <property type="project" value="InterPro"/>
</dbReference>
<organism evidence="3 4">
    <name type="scientific">Antrodiella citrinella</name>
    <dbReference type="NCBI Taxonomy" id="2447956"/>
    <lineage>
        <taxon>Eukaryota</taxon>
        <taxon>Fungi</taxon>
        <taxon>Dikarya</taxon>
        <taxon>Basidiomycota</taxon>
        <taxon>Agaricomycotina</taxon>
        <taxon>Agaricomycetes</taxon>
        <taxon>Polyporales</taxon>
        <taxon>Steccherinaceae</taxon>
        <taxon>Antrodiella</taxon>
    </lineage>
</organism>
<evidence type="ECO:0000313" key="3">
    <source>
        <dbReference type="EMBL" id="THH23148.1"/>
    </source>
</evidence>
<feature type="region of interest" description="Disordered" evidence="1">
    <location>
        <begin position="1"/>
        <end position="26"/>
    </location>
</feature>
<feature type="region of interest" description="Disordered" evidence="1">
    <location>
        <begin position="93"/>
        <end position="172"/>
    </location>
</feature>
<sequence>MQASNNFLDEDVPSPEDFPPSSVAPGLRELDESLRCNICKEVYTAPVTIGAPTSESHIRRNVKLEDAVKAWNLARPFILGLLAEEERCRTRWLEKSRTPPPSNTHRNDIGQASPKKRKRSPQTEDEDDIVEVAVSQLERSNLADKGKRHERNPSGSSPAPKASGSNSPEESECPICSQVVPIRTINQHIDSNCKSYSSADKKSKQKQKDGWGKLFGNAEGISGKGKPRSKADLPVEADAEPLPKASYKLVKPKRLREMLQDLELPTTGDEKELVARHHRWVIIFNANLDATQRKSLNQLRRDLAAWEKLKQKKPVALDDEKYERDNKKVYADLIAKARATTNPSRSIQSSSPIDVDGSTPHALGIVQRSGEGPEAIVLDS</sequence>
<keyword evidence="4" id="KW-1185">Reference proteome</keyword>
<evidence type="ECO:0000259" key="2">
    <source>
        <dbReference type="PROSITE" id="PS50800"/>
    </source>
</evidence>
<protein>
    <recommendedName>
        <fullName evidence="2">SAP domain-containing protein</fullName>
    </recommendedName>
</protein>
<feature type="compositionally biased region" description="Low complexity" evidence="1">
    <location>
        <begin position="153"/>
        <end position="168"/>
    </location>
</feature>
<evidence type="ECO:0000313" key="4">
    <source>
        <dbReference type="Proteomes" id="UP000308730"/>
    </source>
</evidence>
<gene>
    <name evidence="3" type="ORF">EUX98_g8030</name>
</gene>
<evidence type="ECO:0000256" key="1">
    <source>
        <dbReference type="SAM" id="MobiDB-lite"/>
    </source>
</evidence>
<accession>A0A4S4ME42</accession>
<dbReference type="PANTHER" id="PTHR14134:SF2">
    <property type="entry name" value="E3 UBIQUITIN-PROTEIN LIGASE RAD18"/>
    <property type="match status" value="1"/>
</dbReference>
<dbReference type="GO" id="GO:0061630">
    <property type="term" value="F:ubiquitin protein ligase activity"/>
    <property type="evidence" value="ECO:0007669"/>
    <property type="project" value="InterPro"/>
</dbReference>
<dbReference type="OrthoDB" id="9049620at2759"/>
<dbReference type="GO" id="GO:0006301">
    <property type="term" value="P:DNA damage tolerance"/>
    <property type="evidence" value="ECO:0007669"/>
    <property type="project" value="InterPro"/>
</dbReference>
<dbReference type="InterPro" id="IPR039577">
    <property type="entry name" value="Rad18"/>
</dbReference>
<dbReference type="GO" id="GO:0097505">
    <property type="term" value="C:Rad6-Rad18 complex"/>
    <property type="evidence" value="ECO:0007669"/>
    <property type="project" value="TreeGrafter"/>
</dbReference>
<dbReference type="PANTHER" id="PTHR14134">
    <property type="entry name" value="E3 UBIQUITIN-PROTEIN LIGASE RAD18"/>
    <property type="match status" value="1"/>
</dbReference>
<feature type="region of interest" description="Disordered" evidence="1">
    <location>
        <begin position="193"/>
        <end position="237"/>
    </location>
</feature>
<dbReference type="InterPro" id="IPR003034">
    <property type="entry name" value="SAP_dom"/>
</dbReference>
<name>A0A4S4ME42_9APHY</name>
<feature type="compositionally biased region" description="Basic and acidic residues" evidence="1">
    <location>
        <begin position="199"/>
        <end position="211"/>
    </location>
</feature>
<dbReference type="PROSITE" id="PS50800">
    <property type="entry name" value="SAP"/>
    <property type="match status" value="1"/>
</dbReference>
<comment type="caution">
    <text evidence="3">The sequence shown here is derived from an EMBL/GenBank/DDBJ whole genome shotgun (WGS) entry which is preliminary data.</text>
</comment>
<proteinExistence type="predicted"/>
<dbReference type="GO" id="GO:0005634">
    <property type="term" value="C:nucleus"/>
    <property type="evidence" value="ECO:0007669"/>
    <property type="project" value="TreeGrafter"/>
</dbReference>
<dbReference type="Proteomes" id="UP000308730">
    <property type="component" value="Unassembled WGS sequence"/>
</dbReference>
<feature type="compositionally biased region" description="Polar residues" evidence="1">
    <location>
        <begin position="340"/>
        <end position="352"/>
    </location>
</feature>
<feature type="region of interest" description="Disordered" evidence="1">
    <location>
        <begin position="340"/>
        <end position="380"/>
    </location>
</feature>
<dbReference type="GO" id="GO:0003697">
    <property type="term" value="F:single-stranded DNA binding"/>
    <property type="evidence" value="ECO:0007669"/>
    <property type="project" value="InterPro"/>
</dbReference>